<dbReference type="PANTHER" id="PTHR48100">
    <property type="entry name" value="BROAD-SPECIFICITY PHOSPHATASE YOR283W-RELATED"/>
    <property type="match status" value="1"/>
</dbReference>
<feature type="region of interest" description="Disordered" evidence="1">
    <location>
        <begin position="1"/>
        <end position="25"/>
    </location>
</feature>
<dbReference type="Proteomes" id="UP000800303">
    <property type="component" value="Unassembled WGS sequence"/>
</dbReference>
<dbReference type="Gene3D" id="3.40.50.1240">
    <property type="entry name" value="Phosphoglycerate mutase-like"/>
    <property type="match status" value="1"/>
</dbReference>
<protein>
    <submittedName>
        <fullName evidence="2">Histidine phosphatase family protein</fullName>
    </submittedName>
</protein>
<dbReference type="CDD" id="cd07067">
    <property type="entry name" value="HP_PGM_like"/>
    <property type="match status" value="1"/>
</dbReference>
<reference evidence="2 3" key="1">
    <citation type="submission" date="2020-01" db="EMBL/GenBank/DDBJ databases">
        <title>Polyphasic characterisation and genomic insights into a novel alkali tolerant bacterium VR-M41.</title>
        <authorList>
            <person name="Vemuluri V.R."/>
        </authorList>
    </citation>
    <scope>NUCLEOTIDE SEQUENCE [LARGE SCALE GENOMIC DNA]</scope>
    <source>
        <strain evidence="2 3">VR-M41</strain>
    </source>
</reference>
<dbReference type="InterPro" id="IPR013078">
    <property type="entry name" value="His_Pase_superF_clade-1"/>
</dbReference>
<dbReference type="SUPFAM" id="SSF53254">
    <property type="entry name" value="Phosphoglycerate mutase-like"/>
    <property type="match status" value="1"/>
</dbReference>
<dbReference type="InterPro" id="IPR050275">
    <property type="entry name" value="PGM_Phosphatase"/>
</dbReference>
<evidence type="ECO:0000313" key="3">
    <source>
        <dbReference type="Proteomes" id="UP000800303"/>
    </source>
</evidence>
<gene>
    <name evidence="2" type="ORF">GYN08_09840</name>
</gene>
<dbReference type="PANTHER" id="PTHR48100:SF59">
    <property type="entry name" value="ADENOSYLCOBALAMIN_ALPHA-RIBAZOLE PHOSPHATASE"/>
    <property type="match status" value="1"/>
</dbReference>
<comment type="caution">
    <text evidence="2">The sequence shown here is derived from an EMBL/GenBank/DDBJ whole genome shotgun (WGS) entry which is preliminary data.</text>
</comment>
<name>A0ABX0F5D9_9BACL</name>
<dbReference type="RefSeq" id="WP_166274045.1">
    <property type="nucleotide sequence ID" value="NZ_JAAFGS010000003.1"/>
</dbReference>
<dbReference type="InterPro" id="IPR029033">
    <property type="entry name" value="His_PPase_superfam"/>
</dbReference>
<evidence type="ECO:0000313" key="2">
    <source>
        <dbReference type="EMBL" id="NGZ75625.1"/>
    </source>
</evidence>
<dbReference type="SMART" id="SM00855">
    <property type="entry name" value="PGAM"/>
    <property type="match status" value="1"/>
</dbReference>
<proteinExistence type="predicted"/>
<accession>A0ABX0F5D9</accession>
<organism evidence="2 3">
    <name type="scientific">Saccharibacillus alkalitolerans</name>
    <dbReference type="NCBI Taxonomy" id="2705290"/>
    <lineage>
        <taxon>Bacteria</taxon>
        <taxon>Bacillati</taxon>
        <taxon>Bacillota</taxon>
        <taxon>Bacilli</taxon>
        <taxon>Bacillales</taxon>
        <taxon>Paenibacillaceae</taxon>
        <taxon>Saccharibacillus</taxon>
    </lineage>
</organism>
<dbReference type="Pfam" id="PF00300">
    <property type="entry name" value="His_Phos_1"/>
    <property type="match status" value="1"/>
</dbReference>
<sequence>MSGLPHSEPCVPAALLQEKSPRTGPSEETRLYFVRHAHSAYVHGMELERGLSAEGTTDAEAVRRRLEGEGVGVFVSSPYRRAIDTIRPLADSAGIAVEIHDDLRERLVSGSRDIGADRFLEEKQRCYEDFDYRPPGGESGREARKRASAVLLELLRRYPGERIAVGTHGDILTLMLGGFDERYGFDFWRRLSMPDIYCASFEGGKFAGARRMEFR</sequence>
<evidence type="ECO:0000256" key="1">
    <source>
        <dbReference type="SAM" id="MobiDB-lite"/>
    </source>
</evidence>
<keyword evidence="3" id="KW-1185">Reference proteome</keyword>
<dbReference type="EMBL" id="JAAFGS010000003">
    <property type="protein sequence ID" value="NGZ75625.1"/>
    <property type="molecule type" value="Genomic_DNA"/>
</dbReference>